<reference evidence="1" key="2">
    <citation type="submission" date="2022-06" db="UniProtKB">
        <authorList>
            <consortium name="EnsemblMetazoa"/>
        </authorList>
    </citation>
    <scope>IDENTIFICATION</scope>
    <source>
        <strain evidence="1">DF5081</strain>
    </source>
</reference>
<sequence length="83" mass="9972">MFTDATGRRRLKLEDDVNIVRIVKIRSTEDDASTYFIDDVKKKKRKRKEKEKSSKVDDRDRDACAFFQLPFPLSKSRRRCRLF</sequence>
<evidence type="ECO:0000313" key="2">
    <source>
        <dbReference type="Proteomes" id="UP000005237"/>
    </source>
</evidence>
<dbReference type="Proteomes" id="UP000005237">
    <property type="component" value="Unassembled WGS sequence"/>
</dbReference>
<proteinExistence type="predicted"/>
<evidence type="ECO:0000313" key="1">
    <source>
        <dbReference type="EnsemblMetazoa" id="CJA32822.1"/>
    </source>
</evidence>
<organism evidence="1 2">
    <name type="scientific">Caenorhabditis japonica</name>
    <dbReference type="NCBI Taxonomy" id="281687"/>
    <lineage>
        <taxon>Eukaryota</taxon>
        <taxon>Metazoa</taxon>
        <taxon>Ecdysozoa</taxon>
        <taxon>Nematoda</taxon>
        <taxon>Chromadorea</taxon>
        <taxon>Rhabditida</taxon>
        <taxon>Rhabditina</taxon>
        <taxon>Rhabditomorpha</taxon>
        <taxon>Rhabditoidea</taxon>
        <taxon>Rhabditidae</taxon>
        <taxon>Peloderinae</taxon>
        <taxon>Caenorhabditis</taxon>
    </lineage>
</organism>
<dbReference type="AlphaFoldDB" id="A0A8R1EF66"/>
<accession>A0A8R1EF66</accession>
<reference evidence="2" key="1">
    <citation type="submission" date="2010-08" db="EMBL/GenBank/DDBJ databases">
        <authorList>
            <consortium name="Caenorhabditis japonica Sequencing Consortium"/>
            <person name="Wilson R.K."/>
        </authorList>
    </citation>
    <scope>NUCLEOTIDE SEQUENCE [LARGE SCALE GENOMIC DNA]</scope>
    <source>
        <strain evidence="2">DF5081</strain>
    </source>
</reference>
<protein>
    <submittedName>
        <fullName evidence="1">Uncharacterized protein</fullName>
    </submittedName>
</protein>
<dbReference type="EnsemblMetazoa" id="CJA32822.1">
    <property type="protein sequence ID" value="CJA32822.1"/>
    <property type="gene ID" value="WBGene00208669"/>
</dbReference>
<name>A0A8R1EF66_CAEJA</name>
<keyword evidence="2" id="KW-1185">Reference proteome</keyword>